<reference evidence="1 2" key="1">
    <citation type="journal article" date="2010" name="Int. J. Syst. Evol. Microbiol.">
        <title>Vagococcus penaei sp. nov., isolated from spoilage microbiota of cooked shrimp (Penaeus vannamei).</title>
        <authorList>
            <person name="Jaffres E."/>
            <person name="Prevost H."/>
            <person name="Rossero A."/>
            <person name="Joffraud J.J."/>
            <person name="Dousset X."/>
        </authorList>
    </citation>
    <scope>NUCLEOTIDE SEQUENCE [LARGE SCALE GENOMIC DNA]</scope>
    <source>
        <strain evidence="1 2">CD276</strain>
    </source>
</reference>
<accession>A0A1Q2D3J0</accession>
<dbReference type="Proteomes" id="UP000188246">
    <property type="component" value="Chromosome"/>
</dbReference>
<protein>
    <submittedName>
        <fullName evidence="1">Uncharacterized protein</fullName>
    </submittedName>
</protein>
<evidence type="ECO:0000313" key="1">
    <source>
        <dbReference type="EMBL" id="AQP52895.1"/>
    </source>
</evidence>
<dbReference type="STRING" id="633807.BW732_00750"/>
<dbReference type="OrthoDB" id="2253662at2"/>
<dbReference type="AlphaFoldDB" id="A0A1Q2D3J0"/>
<dbReference type="RefSeq" id="WP_077274991.1">
    <property type="nucleotide sequence ID" value="NZ_CP019609.1"/>
</dbReference>
<proteinExistence type="predicted"/>
<dbReference type="KEGG" id="vpi:BW732_00750"/>
<organism evidence="1 2">
    <name type="scientific">Vagococcus penaei</name>
    <dbReference type="NCBI Taxonomy" id="633807"/>
    <lineage>
        <taxon>Bacteria</taxon>
        <taxon>Bacillati</taxon>
        <taxon>Bacillota</taxon>
        <taxon>Bacilli</taxon>
        <taxon>Lactobacillales</taxon>
        <taxon>Enterococcaceae</taxon>
        <taxon>Vagococcus</taxon>
    </lineage>
</organism>
<name>A0A1Q2D3J0_9ENTE</name>
<dbReference type="EMBL" id="CP019609">
    <property type="protein sequence ID" value="AQP52895.1"/>
    <property type="molecule type" value="Genomic_DNA"/>
</dbReference>
<keyword evidence="2" id="KW-1185">Reference proteome</keyword>
<sequence>MAYIYSLRYALALNRDNTTRLKELAKFCHDAKIDDINFFINHEEIGRGHLLNNETEEWIRLAREMKDFSIEHNLTFSLNPGITLMHGDRGRKLNTKLAFGTMVDANGVQASAVACPLDPIFQDYLADTYGMYATLEPNYLWIEDDLRHFNHKPIQWGCFCEKHMDTYRQILNNQTLTREELVSKILQPGLASNERKVYLDCARQTMIDIVKKIQIKVHSISPKTKLALMTSQPDQHTTEGRDWQKLFTSLSGKQPFVARPHLPAYNEVTAKEYSKDFNRVSRVTADLLGDDAELFPELENYMYSRYTKSNHFSQFQLVTSLMLHPKGTTMNLFDMMGTGVVNDYHIQEMLATVKPYLNDISQLDLKVSEQVGIRVLYSPNTAYQVETSIGEERNELISQEYSWLELLSSFGFSVKPSRYDPKISQEIIAISGQFLRTLTNQQICQLFEENFTLIDGETVAILVERELGYLIGVTDCSWKAVRSGQQSYEQVTNHKNYYGVSEARMSLMQQTGDFLDITYESDESSIISRAYNEYDQDEGSVCAVSKNSFILPISWDKKAGWSSQYISFKEEIIRDVLLHQSINTKTLALTIDMPYVNLIHYQKNQKNYYLVANFSTESYETIRCQLVNETACYDEYSLTGKQTVTYQDNHLQTSLASLEMKVFVEK</sequence>
<evidence type="ECO:0000313" key="2">
    <source>
        <dbReference type="Proteomes" id="UP000188246"/>
    </source>
</evidence>
<gene>
    <name evidence="1" type="ORF">BW732_00750</name>
</gene>